<feature type="compositionally biased region" description="Basic and acidic residues" evidence="3">
    <location>
        <begin position="68"/>
        <end position="94"/>
    </location>
</feature>
<evidence type="ECO:0000256" key="1">
    <source>
        <dbReference type="ARBA" id="ARBA00004613"/>
    </source>
</evidence>
<dbReference type="InterPro" id="IPR050557">
    <property type="entry name" value="RTX_toxin/Mannuronan_C5-epim"/>
</dbReference>
<sequence>MTIEVKGTRSETQAQPPSEKFDFFNPKRRLTMLPVHAGAVIIMMALYVRSFFDTAVTRSAAEPSGAKNKPEPEPDEHRMREHANERDHSDRDGSSRAGRVADFGKDDSSHTIDWSPNVLLADTTTPFQFTQFSFEIAGLSAFPSAYGIVSSNDNRQTQSPGNVVPFPTAAGPGSDRNEPGDENTDPPEATKPNRAPRLDGPVRLNDVFAGQAVLFSLYHLLWGATDPDGDQLAVGDVSADALSLEAVEGGWRVTTEAGMLGPVTLTYSITDGEAVVWQTARFDIVRKTQTLTPGNDLFVGSPFDDDIDALAGDDIIDAMGGNDLVVGGSGHDHIMAGAGDDVLYGGTGNDMMFGGEGDDILYGGHGADRLFGDQGDDTLYGEDGDDYLDGGEGDDILEGGAGHDFLSGGTGHDVLVGGAGNDRLHGNDGDDLLDAGTGNDRLEGGIGNDVLRAGAGDDVVEAGQGNDVVIGGAGDDTNAGGEGYDVLDYSESAEDLLIHTGTGQASGDSIGDDEFNGFEEITGGAGDDLFVITGSAHVLSGGRGRDTFVFEVTDDSPIMSDDLVHDILDFVVGDRVRVRDYDISRDVRATERDMFRTVYGDDDDNWLRSEFPLLVTHDQVDGTDVTVVAADINGDAVMDFTLNIFGLHLNYANDTLSA</sequence>
<keyword evidence="2" id="KW-0964">Secreted</keyword>
<evidence type="ECO:0000259" key="5">
    <source>
        <dbReference type="Pfam" id="PF17892"/>
    </source>
</evidence>
<dbReference type="InterPro" id="IPR018511">
    <property type="entry name" value="Hemolysin-typ_Ca-bd_CS"/>
</dbReference>
<feature type="region of interest" description="Disordered" evidence="3">
    <location>
        <begin position="152"/>
        <end position="199"/>
    </location>
</feature>
<dbReference type="PANTHER" id="PTHR38340">
    <property type="entry name" value="S-LAYER PROTEIN"/>
    <property type="match status" value="1"/>
</dbReference>
<feature type="transmembrane region" description="Helical" evidence="4">
    <location>
        <begin position="30"/>
        <end position="48"/>
    </location>
</feature>
<keyword evidence="7" id="KW-1185">Reference proteome</keyword>
<keyword evidence="4" id="KW-0812">Transmembrane</keyword>
<proteinExistence type="predicted"/>
<name>A0ABZ2I3M5_9HYPH</name>
<comment type="subcellular location">
    <subcellularLocation>
        <location evidence="1">Secreted</location>
    </subcellularLocation>
</comment>
<feature type="domain" description="Cadherin-like" evidence="5">
    <location>
        <begin position="193"/>
        <end position="283"/>
    </location>
</feature>
<dbReference type="Proteomes" id="UP001369958">
    <property type="component" value="Chromosome"/>
</dbReference>
<protein>
    <submittedName>
        <fullName evidence="6">Cadherin-like domain-containing protein</fullName>
    </submittedName>
</protein>
<organism evidence="6 7">
    <name type="scientific">Pelagibacterium nitratireducens</name>
    <dbReference type="NCBI Taxonomy" id="1046114"/>
    <lineage>
        <taxon>Bacteria</taxon>
        <taxon>Pseudomonadati</taxon>
        <taxon>Pseudomonadota</taxon>
        <taxon>Alphaproteobacteria</taxon>
        <taxon>Hyphomicrobiales</taxon>
        <taxon>Devosiaceae</taxon>
        <taxon>Pelagibacterium</taxon>
    </lineage>
</organism>
<dbReference type="SUPFAM" id="SSF51120">
    <property type="entry name" value="beta-Roll"/>
    <property type="match status" value="4"/>
</dbReference>
<feature type="region of interest" description="Disordered" evidence="3">
    <location>
        <begin position="1"/>
        <end position="22"/>
    </location>
</feature>
<dbReference type="PROSITE" id="PS00330">
    <property type="entry name" value="HEMOLYSIN_CALCIUM"/>
    <property type="match status" value="4"/>
</dbReference>
<feature type="region of interest" description="Disordered" evidence="3">
    <location>
        <begin position="58"/>
        <end position="108"/>
    </location>
</feature>
<reference evidence="6 7" key="1">
    <citation type="submission" date="2024-02" db="EMBL/GenBank/DDBJ databases">
        <title>Complete genome sequence of Pelagibacterium nitratireducens ZH15.</title>
        <authorList>
            <person name="Zhao L.H."/>
        </authorList>
    </citation>
    <scope>NUCLEOTIDE SEQUENCE [LARGE SCALE GENOMIC DNA]</scope>
    <source>
        <strain evidence="6 7">ZH15</strain>
    </source>
</reference>
<dbReference type="InterPro" id="IPR001343">
    <property type="entry name" value="Hemolysn_Ca-bd"/>
</dbReference>
<feature type="compositionally biased region" description="Polar residues" evidence="3">
    <location>
        <begin position="152"/>
        <end position="161"/>
    </location>
</feature>
<evidence type="ECO:0000313" key="7">
    <source>
        <dbReference type="Proteomes" id="UP001369958"/>
    </source>
</evidence>
<dbReference type="Pfam" id="PF00353">
    <property type="entry name" value="HemolysinCabind"/>
    <property type="match status" value="5"/>
</dbReference>
<gene>
    <name evidence="6" type="ORF">V6617_12075</name>
</gene>
<dbReference type="Gene3D" id="2.150.10.10">
    <property type="entry name" value="Serralysin-like metalloprotease, C-terminal"/>
    <property type="match status" value="4"/>
</dbReference>
<evidence type="ECO:0000256" key="3">
    <source>
        <dbReference type="SAM" id="MobiDB-lite"/>
    </source>
</evidence>
<keyword evidence="4" id="KW-0472">Membrane</keyword>
<dbReference type="EMBL" id="CP146275">
    <property type="protein sequence ID" value="WWT31747.1"/>
    <property type="molecule type" value="Genomic_DNA"/>
</dbReference>
<keyword evidence="4" id="KW-1133">Transmembrane helix</keyword>
<dbReference type="RefSeq" id="WP_338607210.1">
    <property type="nucleotide sequence ID" value="NZ_CP146275.1"/>
</dbReference>
<evidence type="ECO:0000256" key="2">
    <source>
        <dbReference type="ARBA" id="ARBA00022525"/>
    </source>
</evidence>
<dbReference type="PANTHER" id="PTHR38340:SF1">
    <property type="entry name" value="S-LAYER PROTEIN"/>
    <property type="match status" value="1"/>
</dbReference>
<dbReference type="PRINTS" id="PR00313">
    <property type="entry name" value="CABNDNGRPT"/>
</dbReference>
<evidence type="ECO:0000256" key="4">
    <source>
        <dbReference type="SAM" id="Phobius"/>
    </source>
</evidence>
<evidence type="ECO:0000313" key="6">
    <source>
        <dbReference type="EMBL" id="WWT31747.1"/>
    </source>
</evidence>
<dbReference type="Pfam" id="PF17892">
    <property type="entry name" value="Cadherin_5"/>
    <property type="match status" value="1"/>
</dbReference>
<dbReference type="InterPro" id="IPR041690">
    <property type="entry name" value="Cadherin_5"/>
</dbReference>
<accession>A0ABZ2I3M5</accession>
<dbReference type="InterPro" id="IPR011049">
    <property type="entry name" value="Serralysin-like_metalloprot_C"/>
</dbReference>